<protein>
    <submittedName>
        <fullName evidence="1">Uncharacterized protein</fullName>
    </submittedName>
</protein>
<keyword evidence="2" id="KW-1185">Reference proteome</keyword>
<dbReference type="EMBL" id="AVOT02018273">
    <property type="protein sequence ID" value="MBW0505050.1"/>
    <property type="molecule type" value="Genomic_DNA"/>
</dbReference>
<gene>
    <name evidence="1" type="ORF">O181_044765</name>
</gene>
<proteinExistence type="predicted"/>
<evidence type="ECO:0000313" key="2">
    <source>
        <dbReference type="Proteomes" id="UP000765509"/>
    </source>
</evidence>
<evidence type="ECO:0000313" key="1">
    <source>
        <dbReference type="EMBL" id="MBW0505050.1"/>
    </source>
</evidence>
<reference evidence="1" key="1">
    <citation type="submission" date="2021-03" db="EMBL/GenBank/DDBJ databases">
        <title>Draft genome sequence of rust myrtle Austropuccinia psidii MF-1, a brazilian biotype.</title>
        <authorList>
            <person name="Quecine M.C."/>
            <person name="Pachon D.M.R."/>
            <person name="Bonatelli M.L."/>
            <person name="Correr F.H."/>
            <person name="Franceschini L.M."/>
            <person name="Leite T.F."/>
            <person name="Margarido G.R.A."/>
            <person name="Almeida C.A."/>
            <person name="Ferrarezi J.A."/>
            <person name="Labate C.A."/>
        </authorList>
    </citation>
    <scope>NUCLEOTIDE SEQUENCE</scope>
    <source>
        <strain evidence="1">MF-1</strain>
    </source>
</reference>
<accession>A0A9Q3DKN0</accession>
<dbReference type="AlphaFoldDB" id="A0A9Q3DKN0"/>
<organism evidence="1 2">
    <name type="scientific">Austropuccinia psidii MF-1</name>
    <dbReference type="NCBI Taxonomy" id="1389203"/>
    <lineage>
        <taxon>Eukaryota</taxon>
        <taxon>Fungi</taxon>
        <taxon>Dikarya</taxon>
        <taxon>Basidiomycota</taxon>
        <taxon>Pucciniomycotina</taxon>
        <taxon>Pucciniomycetes</taxon>
        <taxon>Pucciniales</taxon>
        <taxon>Sphaerophragmiaceae</taxon>
        <taxon>Austropuccinia</taxon>
    </lineage>
</organism>
<name>A0A9Q3DKN0_9BASI</name>
<sequence>MPYYTNNMIESKEIYGDDMNVIMQADRQAEIFQQLISLAEKIRPKLQADGDNFNLWSKNMIITLTTYVMEDSDYFHQTNKDENIKQNLVA</sequence>
<dbReference type="Proteomes" id="UP000765509">
    <property type="component" value="Unassembled WGS sequence"/>
</dbReference>
<comment type="caution">
    <text evidence="1">The sequence shown here is derived from an EMBL/GenBank/DDBJ whole genome shotgun (WGS) entry which is preliminary data.</text>
</comment>